<dbReference type="InterPro" id="IPR044668">
    <property type="entry name" value="PuuD-like"/>
</dbReference>
<name>A0A934KCL9_9BACT</name>
<reference evidence="1" key="1">
    <citation type="submission" date="2020-10" db="EMBL/GenBank/DDBJ databases">
        <title>Ca. Dormibacterota MAGs.</title>
        <authorList>
            <person name="Montgomery K."/>
        </authorList>
    </citation>
    <scope>NUCLEOTIDE SEQUENCE [LARGE SCALE GENOMIC DNA]</scope>
    <source>
        <strain evidence="1">SC8812_S17_10</strain>
    </source>
</reference>
<comment type="caution">
    <text evidence="1">The sequence shown here is derived from an EMBL/GenBank/DDBJ whole genome shotgun (WGS) entry which is preliminary data.</text>
</comment>
<accession>A0A934KCL9</accession>
<organism evidence="1 2">
    <name type="scientific">Candidatus Nephthysia bennettiae</name>
    <dbReference type="NCBI Taxonomy" id="3127016"/>
    <lineage>
        <taxon>Bacteria</taxon>
        <taxon>Bacillati</taxon>
        <taxon>Candidatus Dormiibacterota</taxon>
        <taxon>Candidatus Dormibacteria</taxon>
        <taxon>Candidatus Dormibacterales</taxon>
        <taxon>Candidatus Dormibacteraceae</taxon>
        <taxon>Candidatus Nephthysia</taxon>
    </lineage>
</organism>
<dbReference type="InterPro" id="IPR029062">
    <property type="entry name" value="Class_I_gatase-like"/>
</dbReference>
<evidence type="ECO:0000313" key="2">
    <source>
        <dbReference type="Proteomes" id="UP000612893"/>
    </source>
</evidence>
<evidence type="ECO:0000313" key="1">
    <source>
        <dbReference type="EMBL" id="MBJ7600826.1"/>
    </source>
</evidence>
<protein>
    <submittedName>
        <fullName evidence="1">Gamma-glutamyl-gamma-aminobutyrate hydrolase family protein</fullName>
    </submittedName>
</protein>
<dbReference type="InterPro" id="IPR011697">
    <property type="entry name" value="Peptidase_C26"/>
</dbReference>
<keyword evidence="1" id="KW-0378">Hydrolase</keyword>
<gene>
    <name evidence="1" type="ORF">JF922_22505</name>
</gene>
<keyword evidence="2" id="KW-1185">Reference proteome</keyword>
<dbReference type="SUPFAM" id="SSF52317">
    <property type="entry name" value="Class I glutamine amidotransferase-like"/>
    <property type="match status" value="1"/>
</dbReference>
<dbReference type="PANTHER" id="PTHR43235">
    <property type="entry name" value="GLUTAMINE AMIDOTRANSFERASE PB2B2.05-RELATED"/>
    <property type="match status" value="1"/>
</dbReference>
<dbReference type="Pfam" id="PF07722">
    <property type="entry name" value="Peptidase_C26"/>
    <property type="match status" value="1"/>
</dbReference>
<dbReference type="PROSITE" id="PS51273">
    <property type="entry name" value="GATASE_TYPE_1"/>
    <property type="match status" value="1"/>
</dbReference>
<dbReference type="EMBL" id="JAEKNR010000222">
    <property type="protein sequence ID" value="MBJ7600826.1"/>
    <property type="molecule type" value="Genomic_DNA"/>
</dbReference>
<dbReference type="AlphaFoldDB" id="A0A934KCL9"/>
<dbReference type="Gene3D" id="3.40.50.880">
    <property type="match status" value="1"/>
</dbReference>
<dbReference type="RefSeq" id="WP_338204806.1">
    <property type="nucleotide sequence ID" value="NZ_JAEKNR010000222.1"/>
</dbReference>
<dbReference type="Proteomes" id="UP000612893">
    <property type="component" value="Unassembled WGS sequence"/>
</dbReference>
<sequence>MTSRKQSRPLVGMPVGAVLEYTGLPYFGLNGQYVAALKETGADVILLPAGLPAAEAILDRLDAVLFPGGLDVDPSNYGQSPSPALGRVNTDLDELEGPLARVAVERGLPILGVCRGHQMVNVALGGTLYQDIATDGLSSFDHWAPLERGRDYLAHTILVKPGTHLHEIVGTDELEVNSFHHQAIRDVAPGLLVNATSPDGVVEGLESPDGLVLTLQCHPESLATAGWARALFEAFVAAASSRSARAGTAALA</sequence>
<dbReference type="PANTHER" id="PTHR43235:SF1">
    <property type="entry name" value="GLUTAMINE AMIDOTRANSFERASE PB2B2.05-RELATED"/>
    <property type="match status" value="1"/>
</dbReference>
<dbReference type="GO" id="GO:0016787">
    <property type="term" value="F:hydrolase activity"/>
    <property type="evidence" value="ECO:0007669"/>
    <property type="project" value="UniProtKB-KW"/>
</dbReference>
<proteinExistence type="predicted"/>
<dbReference type="CDD" id="cd01745">
    <property type="entry name" value="GATase1_2"/>
    <property type="match status" value="1"/>
</dbReference>